<protein>
    <submittedName>
        <fullName evidence="1">Uncharacterized protein</fullName>
    </submittedName>
</protein>
<reference evidence="1 2" key="1">
    <citation type="submission" date="2021-11" db="EMBL/GenBank/DDBJ databases">
        <authorList>
            <person name="Islam A."/>
            <person name="Islam S."/>
            <person name="Flora M.S."/>
            <person name="Rahman M."/>
            <person name="Ziaur R.M."/>
            <person name="Epstein J.H."/>
            <person name="Hassan M."/>
            <person name="Klassen M."/>
            <person name="Woodard K."/>
            <person name="Webb A."/>
            <person name="Webby R.J."/>
            <person name="El Zowalaty M.E."/>
        </authorList>
    </citation>
    <scope>NUCLEOTIDE SEQUENCE [LARGE SCALE GENOMIC DNA]</scope>
    <source>
        <strain evidence="1">Pbs1</strain>
    </source>
</reference>
<dbReference type="EMBL" id="CAKLCB010000164">
    <property type="protein sequence ID" value="CAH0516323.1"/>
    <property type="molecule type" value="Genomic_DNA"/>
</dbReference>
<accession>A0ABN8CYR9</accession>
<sequence length="128" mass="14411">MRSRMQVNKAYAAKERSVARAPSTRSDNLDQAVFQTECESGYTSSSIVLTSGVSGFDLKRENLNPMDDVHLSLTRTWRPSHVQTQGLSDRQTTVLLLQISAKCLARFFVTKQRELLFLSTDQSTNHTT</sequence>
<name>A0ABN8CYR9_9STRA</name>
<dbReference type="Proteomes" id="UP001158986">
    <property type="component" value="Unassembled WGS sequence"/>
</dbReference>
<evidence type="ECO:0000313" key="1">
    <source>
        <dbReference type="EMBL" id="CAH0516323.1"/>
    </source>
</evidence>
<gene>
    <name evidence="1" type="ORF">PBS001_LOCUS2999</name>
</gene>
<evidence type="ECO:0000313" key="2">
    <source>
        <dbReference type="Proteomes" id="UP001158986"/>
    </source>
</evidence>
<keyword evidence="2" id="KW-1185">Reference proteome</keyword>
<proteinExistence type="predicted"/>
<organism evidence="1 2">
    <name type="scientific">Peronospora belbahrii</name>
    <dbReference type="NCBI Taxonomy" id="622444"/>
    <lineage>
        <taxon>Eukaryota</taxon>
        <taxon>Sar</taxon>
        <taxon>Stramenopiles</taxon>
        <taxon>Oomycota</taxon>
        <taxon>Peronosporomycetes</taxon>
        <taxon>Peronosporales</taxon>
        <taxon>Peronosporaceae</taxon>
        <taxon>Peronospora</taxon>
    </lineage>
</organism>
<comment type="caution">
    <text evidence="1">The sequence shown here is derived from an EMBL/GenBank/DDBJ whole genome shotgun (WGS) entry which is preliminary data.</text>
</comment>